<gene>
    <name evidence="2" type="ORF">LSAT_V11C900458410</name>
</gene>
<keyword evidence="3" id="KW-1185">Reference proteome</keyword>
<dbReference type="EMBL" id="NBSK02000009">
    <property type="protein sequence ID" value="KAJ0187943.1"/>
    <property type="molecule type" value="Genomic_DNA"/>
</dbReference>
<keyword evidence="1" id="KW-1133">Transmembrane helix</keyword>
<dbReference type="AlphaFoldDB" id="A0A9R1UJ97"/>
<evidence type="ECO:0000256" key="1">
    <source>
        <dbReference type="SAM" id="Phobius"/>
    </source>
</evidence>
<sequence>MPGGVGSESLDIPLRFKSETSCAPSLMISPFQMSQIFRDLVFRLMAFFMFISLDISLIYAYLQINQPDGLDKLLLLFECLLRLNPHNQHSCPLLWCGFPFPTFNLVKEMIDFAAKWGRCPIKRTVLLSVIYCSLWILWKARNDMVFNKNYSSPAKTADCIITVTFKGVKFRSNFGASNWPDWACCPPNIL</sequence>
<proteinExistence type="predicted"/>
<evidence type="ECO:0000313" key="2">
    <source>
        <dbReference type="EMBL" id="KAJ0187943.1"/>
    </source>
</evidence>
<name>A0A9R1UJ97_LACSA</name>
<evidence type="ECO:0000313" key="3">
    <source>
        <dbReference type="Proteomes" id="UP000235145"/>
    </source>
</evidence>
<keyword evidence="1" id="KW-0812">Transmembrane</keyword>
<accession>A0A9R1UJ97</accession>
<comment type="caution">
    <text evidence="2">The sequence shown here is derived from an EMBL/GenBank/DDBJ whole genome shotgun (WGS) entry which is preliminary data.</text>
</comment>
<protein>
    <submittedName>
        <fullName evidence="2">Uncharacterized protein</fullName>
    </submittedName>
</protein>
<organism evidence="2 3">
    <name type="scientific">Lactuca sativa</name>
    <name type="common">Garden lettuce</name>
    <dbReference type="NCBI Taxonomy" id="4236"/>
    <lineage>
        <taxon>Eukaryota</taxon>
        <taxon>Viridiplantae</taxon>
        <taxon>Streptophyta</taxon>
        <taxon>Embryophyta</taxon>
        <taxon>Tracheophyta</taxon>
        <taxon>Spermatophyta</taxon>
        <taxon>Magnoliopsida</taxon>
        <taxon>eudicotyledons</taxon>
        <taxon>Gunneridae</taxon>
        <taxon>Pentapetalae</taxon>
        <taxon>asterids</taxon>
        <taxon>campanulids</taxon>
        <taxon>Asterales</taxon>
        <taxon>Asteraceae</taxon>
        <taxon>Cichorioideae</taxon>
        <taxon>Cichorieae</taxon>
        <taxon>Lactucinae</taxon>
        <taxon>Lactuca</taxon>
    </lineage>
</organism>
<keyword evidence="1" id="KW-0472">Membrane</keyword>
<feature type="transmembrane region" description="Helical" evidence="1">
    <location>
        <begin position="40"/>
        <end position="62"/>
    </location>
</feature>
<dbReference type="Proteomes" id="UP000235145">
    <property type="component" value="Unassembled WGS sequence"/>
</dbReference>
<reference evidence="2 3" key="1">
    <citation type="journal article" date="2017" name="Nat. Commun.">
        <title>Genome assembly with in vitro proximity ligation data and whole-genome triplication in lettuce.</title>
        <authorList>
            <person name="Reyes-Chin-Wo S."/>
            <person name="Wang Z."/>
            <person name="Yang X."/>
            <person name="Kozik A."/>
            <person name="Arikit S."/>
            <person name="Song C."/>
            <person name="Xia L."/>
            <person name="Froenicke L."/>
            <person name="Lavelle D.O."/>
            <person name="Truco M.J."/>
            <person name="Xia R."/>
            <person name="Zhu S."/>
            <person name="Xu C."/>
            <person name="Xu H."/>
            <person name="Xu X."/>
            <person name="Cox K."/>
            <person name="Korf I."/>
            <person name="Meyers B.C."/>
            <person name="Michelmore R.W."/>
        </authorList>
    </citation>
    <scope>NUCLEOTIDE SEQUENCE [LARGE SCALE GENOMIC DNA]</scope>
    <source>
        <strain evidence="3">cv. Salinas</strain>
        <tissue evidence="2">Seedlings</tissue>
    </source>
</reference>